<gene>
    <name evidence="8" type="ORF">D0Z07_5908</name>
</gene>
<evidence type="ECO:0000256" key="3">
    <source>
        <dbReference type="ARBA" id="ARBA00022989"/>
    </source>
</evidence>
<dbReference type="AlphaFoldDB" id="A0A9P6VI08"/>
<organism evidence="8 9">
    <name type="scientific">Hyphodiscus hymeniophilus</name>
    <dbReference type="NCBI Taxonomy" id="353542"/>
    <lineage>
        <taxon>Eukaryota</taxon>
        <taxon>Fungi</taxon>
        <taxon>Dikarya</taxon>
        <taxon>Ascomycota</taxon>
        <taxon>Pezizomycotina</taxon>
        <taxon>Leotiomycetes</taxon>
        <taxon>Helotiales</taxon>
        <taxon>Hyphodiscaceae</taxon>
        <taxon>Hyphodiscus</taxon>
    </lineage>
</organism>
<reference evidence="8" key="1">
    <citation type="submission" date="2019-07" db="EMBL/GenBank/DDBJ databases">
        <title>Hyphodiscus hymeniophilus genome sequencing and assembly.</title>
        <authorList>
            <person name="Kramer G."/>
            <person name="Nodwell J."/>
        </authorList>
    </citation>
    <scope>NUCLEOTIDE SEQUENCE</scope>
    <source>
        <strain evidence="8">ATCC 34498</strain>
    </source>
</reference>
<dbReference type="GO" id="GO:0009100">
    <property type="term" value="P:glycoprotein metabolic process"/>
    <property type="evidence" value="ECO:0007669"/>
    <property type="project" value="UniProtKB-ARBA"/>
</dbReference>
<feature type="domain" description="LicD/FKTN/FKRP nucleotidyltransferase" evidence="7">
    <location>
        <begin position="209"/>
        <end position="246"/>
    </location>
</feature>
<evidence type="ECO:0000256" key="1">
    <source>
        <dbReference type="ARBA" id="ARBA00004167"/>
    </source>
</evidence>
<protein>
    <submittedName>
        <fullName evidence="8">Mnn4</fullName>
    </submittedName>
</protein>
<keyword evidence="6" id="KW-0732">Signal</keyword>
<dbReference type="GO" id="GO:0016020">
    <property type="term" value="C:membrane"/>
    <property type="evidence" value="ECO:0007669"/>
    <property type="project" value="UniProtKB-SubCell"/>
</dbReference>
<dbReference type="PANTHER" id="PTHR15407">
    <property type="entry name" value="FUKUTIN-RELATED"/>
    <property type="match status" value="1"/>
</dbReference>
<sequence>MKLPTVLTAGSLLLATLITPALAAVGPLGTNRRPKMKAPKPDKKYFHEPGGNDELGHYDIRYYKGAPVSYDERTDTLHHLIRSYLTTFRERNIETWIAHGTLLGWWWNGKIMPWDWDLDVQVSGSTLTWLGENLNMTMHNYTSAGLNGGEEVHRQYLLDVNPNIVERVRGDGMNVIDTRWIDTSNGLFIDITGLSETNPSAQPGVWSCKNFHRYRTRDLYPLRETVFEGVPALVPYSFDKILTEEYSARALTKTIHEGHRWIPEQKEWVKDPEAQRILASEKEAKHKGSPAVPHVPRSLQADPKPRAGLRNLLRVL</sequence>
<evidence type="ECO:0000313" key="8">
    <source>
        <dbReference type="EMBL" id="KAG0648070.1"/>
    </source>
</evidence>
<evidence type="ECO:0000256" key="5">
    <source>
        <dbReference type="SAM" id="MobiDB-lite"/>
    </source>
</evidence>
<keyword evidence="9" id="KW-1185">Reference proteome</keyword>
<keyword evidence="4" id="KW-0472">Membrane</keyword>
<feature type="region of interest" description="Disordered" evidence="5">
    <location>
        <begin position="282"/>
        <end position="304"/>
    </location>
</feature>
<evidence type="ECO:0000256" key="6">
    <source>
        <dbReference type="SAM" id="SignalP"/>
    </source>
</evidence>
<dbReference type="Proteomes" id="UP000785200">
    <property type="component" value="Unassembled WGS sequence"/>
</dbReference>
<evidence type="ECO:0000256" key="2">
    <source>
        <dbReference type="ARBA" id="ARBA00022692"/>
    </source>
</evidence>
<feature type="domain" description="LicD/FKTN/FKRP nucleotidyltransferase" evidence="7">
    <location>
        <begin position="89"/>
        <end position="198"/>
    </location>
</feature>
<comment type="subcellular location">
    <subcellularLocation>
        <location evidence="1">Membrane</location>
        <topology evidence="1">Single-pass membrane protein</topology>
    </subcellularLocation>
</comment>
<feature type="signal peptide" evidence="6">
    <location>
        <begin position="1"/>
        <end position="23"/>
    </location>
</feature>
<dbReference type="OrthoDB" id="444255at2759"/>
<dbReference type="Pfam" id="PF04991">
    <property type="entry name" value="LicD"/>
    <property type="match status" value="2"/>
</dbReference>
<dbReference type="PANTHER" id="PTHR15407:SF28">
    <property type="entry name" value="RIBITOL-5-PHOSPHATE TRANSFERASE FKTN"/>
    <property type="match status" value="1"/>
</dbReference>
<evidence type="ECO:0000259" key="7">
    <source>
        <dbReference type="Pfam" id="PF04991"/>
    </source>
</evidence>
<feature type="chain" id="PRO_5040339640" evidence="6">
    <location>
        <begin position="24"/>
        <end position="316"/>
    </location>
</feature>
<proteinExistence type="predicted"/>
<dbReference type="InterPro" id="IPR009644">
    <property type="entry name" value="FKTN/MNN4/W02B3.4-1"/>
</dbReference>
<evidence type="ECO:0000313" key="9">
    <source>
        <dbReference type="Proteomes" id="UP000785200"/>
    </source>
</evidence>
<name>A0A9P6VI08_9HELO</name>
<keyword evidence="2" id="KW-0812">Transmembrane</keyword>
<dbReference type="InterPro" id="IPR007074">
    <property type="entry name" value="LicD/FKTN/FKRP_NTP_transf"/>
</dbReference>
<comment type="caution">
    <text evidence="8">The sequence shown here is derived from an EMBL/GenBank/DDBJ whole genome shotgun (WGS) entry which is preliminary data.</text>
</comment>
<accession>A0A9P6VI08</accession>
<evidence type="ECO:0000256" key="4">
    <source>
        <dbReference type="ARBA" id="ARBA00023136"/>
    </source>
</evidence>
<keyword evidence="3" id="KW-1133">Transmembrane helix</keyword>
<dbReference type="EMBL" id="VNKQ01000011">
    <property type="protein sequence ID" value="KAG0648070.1"/>
    <property type="molecule type" value="Genomic_DNA"/>
</dbReference>